<dbReference type="RefSeq" id="WP_159432429.1">
    <property type="nucleotide sequence ID" value="NZ_FQVH01000057.1"/>
</dbReference>
<protein>
    <submittedName>
        <fullName evidence="2">Uncharacterized protein</fullName>
    </submittedName>
</protein>
<dbReference type="Proteomes" id="UP000184088">
    <property type="component" value="Unassembled WGS sequence"/>
</dbReference>
<evidence type="ECO:0000256" key="1">
    <source>
        <dbReference type="SAM" id="MobiDB-lite"/>
    </source>
</evidence>
<dbReference type="AlphaFoldDB" id="A0A1M5F8R9"/>
<sequence length="55" mass="6528">MRKIKVSARINADSPLFYEENMSEVIRTALERYYHGAAGQKERREKDGRTRDERV</sequence>
<gene>
    <name evidence="2" type="ORF">SAMN02746089_02706</name>
</gene>
<organism evidence="2 3">
    <name type="scientific">Caldanaerobius fijiensis DSM 17918</name>
    <dbReference type="NCBI Taxonomy" id="1121256"/>
    <lineage>
        <taxon>Bacteria</taxon>
        <taxon>Bacillati</taxon>
        <taxon>Bacillota</taxon>
        <taxon>Clostridia</taxon>
        <taxon>Thermoanaerobacterales</taxon>
        <taxon>Thermoanaerobacteraceae</taxon>
        <taxon>Caldanaerobius</taxon>
    </lineage>
</organism>
<name>A0A1M5F8R9_9THEO</name>
<evidence type="ECO:0000313" key="2">
    <source>
        <dbReference type="EMBL" id="SHF87876.1"/>
    </source>
</evidence>
<dbReference type="EMBL" id="FQVH01000057">
    <property type="protein sequence ID" value="SHF87876.1"/>
    <property type="molecule type" value="Genomic_DNA"/>
</dbReference>
<keyword evidence="3" id="KW-1185">Reference proteome</keyword>
<feature type="region of interest" description="Disordered" evidence="1">
    <location>
        <begin position="36"/>
        <end position="55"/>
    </location>
</feature>
<proteinExistence type="predicted"/>
<reference evidence="2 3" key="1">
    <citation type="submission" date="2016-11" db="EMBL/GenBank/DDBJ databases">
        <authorList>
            <person name="Jaros S."/>
            <person name="Januszkiewicz K."/>
            <person name="Wedrychowicz H."/>
        </authorList>
    </citation>
    <scope>NUCLEOTIDE SEQUENCE [LARGE SCALE GENOMIC DNA]</scope>
    <source>
        <strain evidence="2 3">DSM 17918</strain>
    </source>
</reference>
<evidence type="ECO:0000313" key="3">
    <source>
        <dbReference type="Proteomes" id="UP000184088"/>
    </source>
</evidence>
<accession>A0A1M5F8R9</accession>
<dbReference type="STRING" id="1121256.SAMN02746089_02706"/>